<proteinExistence type="predicted"/>
<name>A0A556TM92_BAGYA</name>
<accession>A0A556TM92</accession>
<evidence type="ECO:0000313" key="2">
    <source>
        <dbReference type="Proteomes" id="UP000319801"/>
    </source>
</evidence>
<reference evidence="1 2" key="1">
    <citation type="journal article" date="2019" name="Genome Biol. Evol.">
        <title>Whole-Genome Sequencing of the Giant Devil Catfish, Bagarius yarrelli.</title>
        <authorList>
            <person name="Jiang W."/>
            <person name="Lv Y."/>
            <person name="Cheng L."/>
            <person name="Yang K."/>
            <person name="Chao B."/>
            <person name="Wang X."/>
            <person name="Li Y."/>
            <person name="Pan X."/>
            <person name="You X."/>
            <person name="Zhang Y."/>
            <person name="Yang J."/>
            <person name="Li J."/>
            <person name="Zhang X."/>
            <person name="Liu S."/>
            <person name="Sun C."/>
            <person name="Yang J."/>
            <person name="Shi Q."/>
        </authorList>
    </citation>
    <scope>NUCLEOTIDE SEQUENCE [LARGE SCALE GENOMIC DNA]</scope>
    <source>
        <strain evidence="1">JWS20170419001</strain>
        <tissue evidence="1">Muscle</tissue>
    </source>
</reference>
<keyword evidence="2" id="KW-1185">Reference proteome</keyword>
<comment type="caution">
    <text evidence="1">The sequence shown here is derived from an EMBL/GenBank/DDBJ whole genome shotgun (WGS) entry which is preliminary data.</text>
</comment>
<dbReference type="AlphaFoldDB" id="A0A556TM92"/>
<organism evidence="1 2">
    <name type="scientific">Bagarius yarrelli</name>
    <name type="common">Goonch</name>
    <name type="synonym">Bagrus yarrelli</name>
    <dbReference type="NCBI Taxonomy" id="175774"/>
    <lineage>
        <taxon>Eukaryota</taxon>
        <taxon>Metazoa</taxon>
        <taxon>Chordata</taxon>
        <taxon>Craniata</taxon>
        <taxon>Vertebrata</taxon>
        <taxon>Euteleostomi</taxon>
        <taxon>Actinopterygii</taxon>
        <taxon>Neopterygii</taxon>
        <taxon>Teleostei</taxon>
        <taxon>Ostariophysi</taxon>
        <taxon>Siluriformes</taxon>
        <taxon>Sisoridae</taxon>
        <taxon>Sisorinae</taxon>
        <taxon>Bagarius</taxon>
    </lineage>
</organism>
<dbReference type="Proteomes" id="UP000319801">
    <property type="component" value="Unassembled WGS sequence"/>
</dbReference>
<evidence type="ECO:0000313" key="1">
    <source>
        <dbReference type="EMBL" id="TSK22481.1"/>
    </source>
</evidence>
<sequence length="88" mass="9730">MIDGDSHFRLCKLTAIHFSNGGTCQSNGTCTFIAMSGFRDRHLSKASVAHTICYQSCPTKTQSPGANYRRGTREVQTRIKCGRVCVEE</sequence>
<gene>
    <name evidence="1" type="ORF">Baya_1839</name>
</gene>
<dbReference type="EMBL" id="VCAZ01000006">
    <property type="protein sequence ID" value="TSK22481.1"/>
    <property type="molecule type" value="Genomic_DNA"/>
</dbReference>
<protein>
    <submittedName>
        <fullName evidence="1">Uncharacterized protein</fullName>
    </submittedName>
</protein>